<evidence type="ECO:0000259" key="3">
    <source>
        <dbReference type="PROSITE" id="PS50977"/>
    </source>
</evidence>
<evidence type="ECO:0000313" key="5">
    <source>
        <dbReference type="Proteomes" id="UP000003174"/>
    </source>
</evidence>
<dbReference type="InterPro" id="IPR001647">
    <property type="entry name" value="HTH_TetR"/>
</dbReference>
<dbReference type="PROSITE" id="PS50977">
    <property type="entry name" value="HTH_TETR_2"/>
    <property type="match status" value="1"/>
</dbReference>
<accession>C0EUL4</accession>
<dbReference type="SUPFAM" id="SSF46689">
    <property type="entry name" value="Homeodomain-like"/>
    <property type="match status" value="1"/>
</dbReference>
<comment type="caution">
    <text evidence="4">The sequence shown here is derived from an EMBL/GenBank/DDBJ whole genome shotgun (WGS) entry which is preliminary data.</text>
</comment>
<dbReference type="EMBL" id="ACEP01000054">
    <property type="protein sequence ID" value="EEG37062.1"/>
    <property type="molecule type" value="Genomic_DNA"/>
</dbReference>
<gene>
    <name evidence="4" type="ORF">EUBHAL_01099</name>
</gene>
<dbReference type="Pfam" id="PF14278">
    <property type="entry name" value="TetR_C_8"/>
    <property type="match status" value="1"/>
</dbReference>
<dbReference type="PANTHER" id="PTHR43479:SF7">
    <property type="entry name" value="TETR-FAMILY TRANSCRIPTIONAL REGULATOR"/>
    <property type="match status" value="1"/>
</dbReference>
<protein>
    <submittedName>
        <fullName evidence="4">Transcriptional regulator, TetR family</fullName>
    </submittedName>
</protein>
<dbReference type="InterPro" id="IPR039532">
    <property type="entry name" value="TetR_C_Firmicutes"/>
</dbReference>
<feature type="domain" description="HTH tetR-type" evidence="3">
    <location>
        <begin position="7"/>
        <end position="67"/>
    </location>
</feature>
<evidence type="ECO:0000313" key="4">
    <source>
        <dbReference type="EMBL" id="EEG37062.1"/>
    </source>
</evidence>
<dbReference type="PANTHER" id="PTHR43479">
    <property type="entry name" value="ACREF/ENVCD OPERON REPRESSOR-RELATED"/>
    <property type="match status" value="1"/>
</dbReference>
<dbReference type="InterPro" id="IPR050624">
    <property type="entry name" value="HTH-type_Tx_Regulator"/>
</dbReference>
<sequence>MEGDKMNGTKGKMAEAFKELVCKKSFQKITISDIAKESAMTRENFYYHFRDKYDIMHWIFEQQVAAQLPEDEEPFEMWFNALFCNTCEDYKYYRKLIKSLSAEEIRSDLYPLFERRVRLLVQDCLDDSVWNLRKEKEDFSTAFFTDAFLGFYINYIRDHEEIDYNMLQIGLEFLFDKFLSTVRITKEESSEQK</sequence>
<name>C0EUL4_9FIRM</name>
<dbReference type="Gene3D" id="1.10.357.10">
    <property type="entry name" value="Tetracycline Repressor, domain 2"/>
    <property type="match status" value="1"/>
</dbReference>
<reference evidence="4 5" key="2">
    <citation type="submission" date="2009-02" db="EMBL/GenBank/DDBJ databases">
        <title>Draft genome sequence of Eubacterium hallii (DSM 3353).</title>
        <authorList>
            <person name="Sudarsanam P."/>
            <person name="Ley R."/>
            <person name="Guruge J."/>
            <person name="Turnbaugh P.J."/>
            <person name="Mahowald M."/>
            <person name="Liep D."/>
            <person name="Gordon J."/>
        </authorList>
    </citation>
    <scope>NUCLEOTIDE SEQUENCE [LARGE SCALE GENOMIC DNA]</scope>
    <source>
        <strain evidence="4 5">DSM 3353</strain>
    </source>
</reference>
<dbReference type="GO" id="GO:0003677">
    <property type="term" value="F:DNA binding"/>
    <property type="evidence" value="ECO:0007669"/>
    <property type="project" value="UniProtKB-UniRule"/>
</dbReference>
<evidence type="ECO:0000256" key="2">
    <source>
        <dbReference type="PROSITE-ProRule" id="PRU00335"/>
    </source>
</evidence>
<organism evidence="4 5">
    <name type="scientific">Anaerobutyricum hallii DSM 3353</name>
    <dbReference type="NCBI Taxonomy" id="411469"/>
    <lineage>
        <taxon>Bacteria</taxon>
        <taxon>Bacillati</taxon>
        <taxon>Bacillota</taxon>
        <taxon>Clostridia</taxon>
        <taxon>Lachnospirales</taxon>
        <taxon>Lachnospiraceae</taxon>
        <taxon>Anaerobutyricum</taxon>
    </lineage>
</organism>
<evidence type="ECO:0000256" key="1">
    <source>
        <dbReference type="ARBA" id="ARBA00023125"/>
    </source>
</evidence>
<dbReference type="AlphaFoldDB" id="C0EUL4"/>
<dbReference type="eggNOG" id="COG1309">
    <property type="taxonomic scope" value="Bacteria"/>
</dbReference>
<dbReference type="Pfam" id="PF00440">
    <property type="entry name" value="TetR_N"/>
    <property type="match status" value="1"/>
</dbReference>
<reference evidence="4 5" key="1">
    <citation type="submission" date="2009-01" db="EMBL/GenBank/DDBJ databases">
        <authorList>
            <person name="Fulton L."/>
            <person name="Clifton S."/>
            <person name="Fulton B."/>
            <person name="Xu J."/>
            <person name="Minx P."/>
            <person name="Pepin K.H."/>
            <person name="Johnson M."/>
            <person name="Bhonagiri V."/>
            <person name="Nash W.E."/>
            <person name="Mardis E.R."/>
            <person name="Wilson R.K."/>
        </authorList>
    </citation>
    <scope>NUCLEOTIDE SEQUENCE [LARGE SCALE GENOMIC DNA]</scope>
    <source>
        <strain evidence="4 5">DSM 3353</strain>
    </source>
</reference>
<dbReference type="Proteomes" id="UP000003174">
    <property type="component" value="Unassembled WGS sequence"/>
</dbReference>
<proteinExistence type="predicted"/>
<dbReference type="InterPro" id="IPR009057">
    <property type="entry name" value="Homeodomain-like_sf"/>
</dbReference>
<feature type="DNA-binding region" description="H-T-H motif" evidence="2">
    <location>
        <begin position="30"/>
        <end position="49"/>
    </location>
</feature>
<keyword evidence="1 2" id="KW-0238">DNA-binding</keyword>